<evidence type="ECO:0000313" key="1">
    <source>
        <dbReference type="EMBL" id="PKI33348.1"/>
    </source>
</evidence>
<keyword evidence="2" id="KW-1185">Reference proteome</keyword>
<sequence length="127" mass="14478">MARNIERELRNLAIKDRELRAQADRVVVKFTGLKKLAVAFNGKRGSHGEHYNSQDDHFGELLAVECQILSENNASTHVECDVEVHQFDELRNNPISLCPELPIFNRGISKLSLDIPRHRKGNCCFKP</sequence>
<organism evidence="1 2">
    <name type="scientific">Punica granatum</name>
    <name type="common">Pomegranate</name>
    <dbReference type="NCBI Taxonomy" id="22663"/>
    <lineage>
        <taxon>Eukaryota</taxon>
        <taxon>Viridiplantae</taxon>
        <taxon>Streptophyta</taxon>
        <taxon>Embryophyta</taxon>
        <taxon>Tracheophyta</taxon>
        <taxon>Spermatophyta</taxon>
        <taxon>Magnoliopsida</taxon>
        <taxon>eudicotyledons</taxon>
        <taxon>Gunneridae</taxon>
        <taxon>Pentapetalae</taxon>
        <taxon>rosids</taxon>
        <taxon>malvids</taxon>
        <taxon>Myrtales</taxon>
        <taxon>Lythraceae</taxon>
        <taxon>Punica</taxon>
    </lineage>
</organism>
<comment type="caution">
    <text evidence="1">The sequence shown here is derived from an EMBL/GenBank/DDBJ whole genome shotgun (WGS) entry which is preliminary data.</text>
</comment>
<gene>
    <name evidence="1" type="ORF">CRG98_046258</name>
</gene>
<dbReference type="EMBL" id="PGOL01006697">
    <property type="protein sequence ID" value="PKI33348.1"/>
    <property type="molecule type" value="Genomic_DNA"/>
</dbReference>
<accession>A0A2I0HNR7</accession>
<reference evidence="1 2" key="1">
    <citation type="submission" date="2017-11" db="EMBL/GenBank/DDBJ databases">
        <title>De-novo sequencing of pomegranate (Punica granatum L.) genome.</title>
        <authorList>
            <person name="Akparov Z."/>
            <person name="Amiraslanov A."/>
            <person name="Hajiyeva S."/>
            <person name="Abbasov M."/>
            <person name="Kaur K."/>
            <person name="Hamwieh A."/>
            <person name="Solovyev V."/>
            <person name="Salamov A."/>
            <person name="Braich B."/>
            <person name="Kosarev P."/>
            <person name="Mahmoud A."/>
            <person name="Hajiyev E."/>
            <person name="Babayeva S."/>
            <person name="Izzatullayeva V."/>
            <person name="Mammadov A."/>
            <person name="Mammadov A."/>
            <person name="Sharifova S."/>
            <person name="Ojaghi J."/>
            <person name="Eynullazada K."/>
            <person name="Bayramov B."/>
            <person name="Abdulazimova A."/>
            <person name="Shahmuradov I."/>
        </authorList>
    </citation>
    <scope>NUCLEOTIDE SEQUENCE [LARGE SCALE GENOMIC DNA]</scope>
    <source>
        <strain evidence="2">cv. AG2017</strain>
        <tissue evidence="1">Leaf</tissue>
    </source>
</reference>
<name>A0A2I0HNR7_PUNGR</name>
<dbReference type="Proteomes" id="UP000233551">
    <property type="component" value="Unassembled WGS sequence"/>
</dbReference>
<evidence type="ECO:0000313" key="2">
    <source>
        <dbReference type="Proteomes" id="UP000233551"/>
    </source>
</evidence>
<dbReference type="AlphaFoldDB" id="A0A2I0HNR7"/>
<proteinExistence type="predicted"/>
<protein>
    <submittedName>
        <fullName evidence="1">Uncharacterized protein</fullName>
    </submittedName>
</protein>